<dbReference type="PRINTS" id="PR00081">
    <property type="entry name" value="GDHRDH"/>
</dbReference>
<accession>I3CJZ2</accession>
<dbReference type="GO" id="GO:0016491">
    <property type="term" value="F:oxidoreductase activity"/>
    <property type="evidence" value="ECO:0007669"/>
    <property type="project" value="UniProtKB-KW"/>
</dbReference>
<dbReference type="InterPro" id="IPR002347">
    <property type="entry name" value="SDR_fam"/>
</dbReference>
<dbReference type="Proteomes" id="UP000005744">
    <property type="component" value="Unassembled WGS sequence"/>
</dbReference>
<dbReference type="InterPro" id="IPR036291">
    <property type="entry name" value="NAD(P)-bd_dom_sf"/>
</dbReference>
<dbReference type="FunFam" id="3.40.50.720:FF:000084">
    <property type="entry name" value="Short-chain dehydrogenase reductase"/>
    <property type="match status" value="1"/>
</dbReference>
<dbReference type="STRING" id="395493.BegalDRAFT_3110"/>
<organism evidence="4 5">
    <name type="scientific">Beggiatoa alba B18LD</name>
    <dbReference type="NCBI Taxonomy" id="395493"/>
    <lineage>
        <taxon>Bacteria</taxon>
        <taxon>Pseudomonadati</taxon>
        <taxon>Pseudomonadota</taxon>
        <taxon>Gammaproteobacteria</taxon>
        <taxon>Thiotrichales</taxon>
        <taxon>Thiotrichaceae</taxon>
        <taxon>Beggiatoa</taxon>
    </lineage>
</organism>
<evidence type="ECO:0008006" key="6">
    <source>
        <dbReference type="Google" id="ProtNLM"/>
    </source>
</evidence>
<sequence length="246" mass="26371">MMDYTPAPDLLKNRVILITGAGDGIGRASARTFAQHGATVILLGRTTRKLEAVYDEIEQAGYPQPAIYPMNLEGASPKDYEDLVTTLDREFGRLDGLLHNAGLLGALAPIENADINLWYKVIQVNLNAPFLLTRACLGLLKKSTDASIVFTSSSVGRKGRAYWGAYSASKFAVEGLMQTLADELAANTAIRVNSINPGATRTAMRAAAFPAEDPNTLKTAEEIMSVYLYLMGADSLGVTGQALNAQ</sequence>
<dbReference type="SUPFAM" id="SSF51735">
    <property type="entry name" value="NAD(P)-binding Rossmann-fold domains"/>
    <property type="match status" value="1"/>
</dbReference>
<dbReference type="PANTHER" id="PTHR42901:SF1">
    <property type="entry name" value="ALCOHOL DEHYDROGENASE"/>
    <property type="match status" value="1"/>
</dbReference>
<dbReference type="AlphaFoldDB" id="I3CJZ2"/>
<dbReference type="Pfam" id="PF00106">
    <property type="entry name" value="adh_short"/>
    <property type="match status" value="1"/>
</dbReference>
<dbReference type="Gene3D" id="3.40.50.720">
    <property type="entry name" value="NAD(P)-binding Rossmann-like Domain"/>
    <property type="match status" value="1"/>
</dbReference>
<gene>
    <name evidence="4" type="ORF">BegalDRAFT_3110</name>
</gene>
<dbReference type="HOGENOM" id="CLU_010194_2_10_6"/>
<reference evidence="4 5" key="1">
    <citation type="submission" date="2011-11" db="EMBL/GenBank/DDBJ databases">
        <title>Improved High-Quality Draft sequence of Beggiatoa alba B18lD.</title>
        <authorList>
            <consortium name="US DOE Joint Genome Institute"/>
            <person name="Lucas S."/>
            <person name="Han J."/>
            <person name="Lapidus A."/>
            <person name="Cheng J.-F."/>
            <person name="Goodwin L."/>
            <person name="Pitluck S."/>
            <person name="Peters L."/>
            <person name="Mikhailova N."/>
            <person name="Held B."/>
            <person name="Detter J.C."/>
            <person name="Han C."/>
            <person name="Tapia R."/>
            <person name="Land M."/>
            <person name="Hauser L."/>
            <person name="Kyrpides N."/>
            <person name="Ivanova N."/>
            <person name="Pagani I."/>
            <person name="Samuel K."/>
            <person name="Teske A."/>
            <person name="Mueller J."/>
            <person name="Woyke T."/>
        </authorList>
    </citation>
    <scope>NUCLEOTIDE SEQUENCE [LARGE SCALE GENOMIC DNA]</scope>
    <source>
        <strain evidence="4 5">B18LD</strain>
    </source>
</reference>
<evidence type="ECO:0000313" key="5">
    <source>
        <dbReference type="Proteomes" id="UP000005744"/>
    </source>
</evidence>
<dbReference type="InterPro" id="IPR020904">
    <property type="entry name" value="Sc_DH/Rdtase_CS"/>
</dbReference>
<dbReference type="PROSITE" id="PS00061">
    <property type="entry name" value="ADH_SHORT"/>
    <property type="match status" value="1"/>
</dbReference>
<dbReference type="NCBIfam" id="NF006509">
    <property type="entry name" value="PRK08945.1"/>
    <property type="match status" value="1"/>
</dbReference>
<proteinExistence type="inferred from homology"/>
<dbReference type="PRINTS" id="PR00080">
    <property type="entry name" value="SDRFAMILY"/>
</dbReference>
<dbReference type="OrthoDB" id="9790785at2"/>
<keyword evidence="2" id="KW-0560">Oxidoreductase</keyword>
<name>I3CJZ2_9GAMM</name>
<dbReference type="EMBL" id="JH600070">
    <property type="protein sequence ID" value="EIJ43935.1"/>
    <property type="molecule type" value="Genomic_DNA"/>
</dbReference>
<dbReference type="eggNOG" id="COG1028">
    <property type="taxonomic scope" value="Bacteria"/>
</dbReference>
<evidence type="ECO:0000256" key="3">
    <source>
        <dbReference type="RuleBase" id="RU000363"/>
    </source>
</evidence>
<dbReference type="RefSeq" id="WP_002691555.1">
    <property type="nucleotide sequence ID" value="NZ_JH600070.1"/>
</dbReference>
<protein>
    <recommendedName>
        <fullName evidence="6">YciK family oxidoreductase</fullName>
    </recommendedName>
</protein>
<dbReference type="PANTHER" id="PTHR42901">
    <property type="entry name" value="ALCOHOL DEHYDROGENASE"/>
    <property type="match status" value="1"/>
</dbReference>
<comment type="similarity">
    <text evidence="1 3">Belongs to the short-chain dehydrogenases/reductases (SDR) family.</text>
</comment>
<evidence type="ECO:0000313" key="4">
    <source>
        <dbReference type="EMBL" id="EIJ43935.1"/>
    </source>
</evidence>
<evidence type="ECO:0000256" key="2">
    <source>
        <dbReference type="ARBA" id="ARBA00023002"/>
    </source>
</evidence>
<evidence type="ECO:0000256" key="1">
    <source>
        <dbReference type="ARBA" id="ARBA00006484"/>
    </source>
</evidence>
<keyword evidence="5" id="KW-1185">Reference proteome</keyword>